<reference evidence="1 2" key="1">
    <citation type="journal article" date="2022" name="Allergy">
        <title>Genome assembly and annotation of Periplaneta americana reveal a comprehensive cockroach allergen profile.</title>
        <authorList>
            <person name="Wang L."/>
            <person name="Xiong Q."/>
            <person name="Saelim N."/>
            <person name="Wang L."/>
            <person name="Nong W."/>
            <person name="Wan A.T."/>
            <person name="Shi M."/>
            <person name="Liu X."/>
            <person name="Cao Q."/>
            <person name="Hui J.H.L."/>
            <person name="Sookrung N."/>
            <person name="Leung T.F."/>
            <person name="Tungtrongchitr A."/>
            <person name="Tsui S.K.W."/>
        </authorList>
    </citation>
    <scope>NUCLEOTIDE SEQUENCE [LARGE SCALE GENOMIC DNA]</scope>
    <source>
        <strain evidence="1">PWHHKU_190912</strain>
    </source>
</reference>
<gene>
    <name evidence="1" type="ORF">ANN_22578</name>
</gene>
<sequence length="191" mass="21256">MDEGLMRNLVLCKSGFQVEAPCEVGLNNFKGKIVLAPDIDPGTLRVWPVYRDVFHDCHFVAAMPFETDDVPVMHASTIEPVNEEIPEPNRPNTMIPEKGAIASGRQDSSKSLPADAVTLAPKLQVSLGEISPIPNNIYLGRSTNKAQKMVVMTSSPYKQRQEEVKSKQLKGDILKILYRRSSSNQTLIFFK</sequence>
<organism evidence="1 2">
    <name type="scientific">Periplaneta americana</name>
    <name type="common">American cockroach</name>
    <name type="synonym">Blatta americana</name>
    <dbReference type="NCBI Taxonomy" id="6978"/>
    <lineage>
        <taxon>Eukaryota</taxon>
        <taxon>Metazoa</taxon>
        <taxon>Ecdysozoa</taxon>
        <taxon>Arthropoda</taxon>
        <taxon>Hexapoda</taxon>
        <taxon>Insecta</taxon>
        <taxon>Pterygota</taxon>
        <taxon>Neoptera</taxon>
        <taxon>Polyneoptera</taxon>
        <taxon>Dictyoptera</taxon>
        <taxon>Blattodea</taxon>
        <taxon>Blattoidea</taxon>
        <taxon>Blattidae</taxon>
        <taxon>Blattinae</taxon>
        <taxon>Periplaneta</taxon>
    </lineage>
</organism>
<dbReference type="EMBL" id="JAJSOF020000033">
    <property type="protein sequence ID" value="KAJ4430362.1"/>
    <property type="molecule type" value="Genomic_DNA"/>
</dbReference>
<dbReference type="Proteomes" id="UP001148838">
    <property type="component" value="Unassembled WGS sequence"/>
</dbReference>
<protein>
    <submittedName>
        <fullName evidence="1">Uncharacterized protein</fullName>
    </submittedName>
</protein>
<proteinExistence type="predicted"/>
<evidence type="ECO:0000313" key="1">
    <source>
        <dbReference type="EMBL" id="KAJ4430362.1"/>
    </source>
</evidence>
<keyword evidence="2" id="KW-1185">Reference proteome</keyword>
<accession>A0ABQ8S8I3</accession>
<evidence type="ECO:0000313" key="2">
    <source>
        <dbReference type="Proteomes" id="UP001148838"/>
    </source>
</evidence>
<comment type="caution">
    <text evidence="1">The sequence shown here is derived from an EMBL/GenBank/DDBJ whole genome shotgun (WGS) entry which is preliminary data.</text>
</comment>
<name>A0ABQ8S8I3_PERAM</name>